<feature type="signal peptide" evidence="2">
    <location>
        <begin position="1"/>
        <end position="28"/>
    </location>
</feature>
<reference evidence="4" key="1">
    <citation type="journal article" date="2019" name="Int. J. Syst. Evol. Microbiol.">
        <title>The Global Catalogue of Microorganisms (GCM) 10K type strain sequencing project: providing services to taxonomists for standard genome sequencing and annotation.</title>
        <authorList>
            <consortium name="The Broad Institute Genomics Platform"/>
            <consortium name="The Broad Institute Genome Sequencing Center for Infectious Disease"/>
            <person name="Wu L."/>
            <person name="Ma J."/>
        </authorList>
    </citation>
    <scope>NUCLEOTIDE SEQUENCE [LARGE SCALE GENOMIC DNA]</scope>
    <source>
        <strain evidence="4">CGMCC 4.7357</strain>
    </source>
</reference>
<feature type="compositionally biased region" description="Low complexity" evidence="1">
    <location>
        <begin position="91"/>
        <end position="109"/>
    </location>
</feature>
<organism evidence="3 4">
    <name type="scientific">Streptomyces ovatisporus</name>
    <dbReference type="NCBI Taxonomy" id="1128682"/>
    <lineage>
        <taxon>Bacteria</taxon>
        <taxon>Bacillati</taxon>
        <taxon>Actinomycetota</taxon>
        <taxon>Actinomycetes</taxon>
        <taxon>Kitasatosporales</taxon>
        <taxon>Streptomycetaceae</taxon>
        <taxon>Streptomyces</taxon>
    </lineage>
</organism>
<keyword evidence="2" id="KW-0732">Signal</keyword>
<dbReference type="EMBL" id="JBHSFH010000002">
    <property type="protein sequence ID" value="MFC4492766.1"/>
    <property type="molecule type" value="Genomic_DNA"/>
</dbReference>
<dbReference type="RefSeq" id="WP_386440877.1">
    <property type="nucleotide sequence ID" value="NZ_JBHSFH010000002.1"/>
</dbReference>
<dbReference type="Proteomes" id="UP001595997">
    <property type="component" value="Unassembled WGS sequence"/>
</dbReference>
<accession>A0ABV9A140</accession>
<evidence type="ECO:0000313" key="3">
    <source>
        <dbReference type="EMBL" id="MFC4492766.1"/>
    </source>
</evidence>
<feature type="chain" id="PRO_5045731205" description="Secreted protein" evidence="2">
    <location>
        <begin position="29"/>
        <end position="127"/>
    </location>
</feature>
<proteinExistence type="predicted"/>
<evidence type="ECO:0000256" key="2">
    <source>
        <dbReference type="SAM" id="SignalP"/>
    </source>
</evidence>
<gene>
    <name evidence="3" type="ORF">ACFPA8_01275</name>
</gene>
<keyword evidence="4" id="KW-1185">Reference proteome</keyword>
<feature type="compositionally biased region" description="Low complexity" evidence="1">
    <location>
        <begin position="24"/>
        <end position="84"/>
    </location>
</feature>
<protein>
    <recommendedName>
        <fullName evidence="5">Secreted protein</fullName>
    </recommendedName>
</protein>
<comment type="caution">
    <text evidence="3">The sequence shown here is derived from an EMBL/GenBank/DDBJ whole genome shotgun (WGS) entry which is preliminary data.</text>
</comment>
<name>A0ABV9A140_9ACTN</name>
<sequence>MQQVTRKLLSVAVISAAAVVAGMGVASADTSGSPSTSPAQGSQPQAQAAQPQPQVQGSQPQGQAAQPQGRAAQPQGRAAQPQGQDWAKLVPQNLPNPQNLQNPQSPQNQKGPLGLPVTSPLTSGLRL</sequence>
<feature type="region of interest" description="Disordered" evidence="1">
    <location>
        <begin position="24"/>
        <end position="127"/>
    </location>
</feature>
<evidence type="ECO:0000256" key="1">
    <source>
        <dbReference type="SAM" id="MobiDB-lite"/>
    </source>
</evidence>
<evidence type="ECO:0000313" key="4">
    <source>
        <dbReference type="Proteomes" id="UP001595997"/>
    </source>
</evidence>
<evidence type="ECO:0008006" key="5">
    <source>
        <dbReference type="Google" id="ProtNLM"/>
    </source>
</evidence>